<dbReference type="Proteomes" id="UP000823858">
    <property type="component" value="Unassembled WGS sequence"/>
</dbReference>
<organism evidence="1 2">
    <name type="scientific">Candidatus Corynebacterium faecigallinarum</name>
    <dbReference type="NCBI Taxonomy" id="2838528"/>
    <lineage>
        <taxon>Bacteria</taxon>
        <taxon>Bacillati</taxon>
        <taxon>Actinomycetota</taxon>
        <taxon>Actinomycetes</taxon>
        <taxon>Mycobacteriales</taxon>
        <taxon>Corynebacteriaceae</taxon>
        <taxon>Corynebacterium</taxon>
    </lineage>
</organism>
<evidence type="ECO:0008006" key="3">
    <source>
        <dbReference type="Google" id="ProtNLM"/>
    </source>
</evidence>
<reference evidence="1" key="1">
    <citation type="journal article" date="2021" name="PeerJ">
        <title>Extensive microbial diversity within the chicken gut microbiome revealed by metagenomics and culture.</title>
        <authorList>
            <person name="Gilroy R."/>
            <person name="Ravi A."/>
            <person name="Getino M."/>
            <person name="Pursley I."/>
            <person name="Horton D.L."/>
            <person name="Alikhan N.F."/>
            <person name="Baker D."/>
            <person name="Gharbi K."/>
            <person name="Hall N."/>
            <person name="Watson M."/>
            <person name="Adriaenssens E.M."/>
            <person name="Foster-Nyarko E."/>
            <person name="Jarju S."/>
            <person name="Secka A."/>
            <person name="Antonio M."/>
            <person name="Oren A."/>
            <person name="Chaudhuri R.R."/>
            <person name="La Ragione R."/>
            <person name="Hildebrand F."/>
            <person name="Pallen M.J."/>
        </authorList>
    </citation>
    <scope>NUCLEOTIDE SEQUENCE</scope>
    <source>
        <strain evidence="1">ChiHjej13B12-4958</strain>
    </source>
</reference>
<reference evidence="1" key="2">
    <citation type="submission" date="2021-04" db="EMBL/GenBank/DDBJ databases">
        <authorList>
            <person name="Gilroy R."/>
        </authorList>
    </citation>
    <scope>NUCLEOTIDE SEQUENCE</scope>
    <source>
        <strain evidence="1">ChiHjej13B12-4958</strain>
    </source>
</reference>
<dbReference type="AlphaFoldDB" id="A0A9D2QF71"/>
<comment type="caution">
    <text evidence="1">The sequence shown here is derived from an EMBL/GenBank/DDBJ whole genome shotgun (WGS) entry which is preliminary data.</text>
</comment>
<gene>
    <name evidence="1" type="ORF">H9751_05305</name>
</gene>
<name>A0A9D2QF71_9CORY</name>
<evidence type="ECO:0000313" key="1">
    <source>
        <dbReference type="EMBL" id="HJC84949.1"/>
    </source>
</evidence>
<protein>
    <recommendedName>
        <fullName evidence="3">Tetratricopeptide repeat protein</fullName>
    </recommendedName>
</protein>
<evidence type="ECO:0000313" key="2">
    <source>
        <dbReference type="Proteomes" id="UP000823858"/>
    </source>
</evidence>
<sequence>MNTPEGSAPTAMELLDQANGLPFGEEERDLLHRALSSAQETGDRDAEYRVRLSLVASYRAAEDNPALLTHFSAAAGLHDSDPQRFPGSSDGSYPHLFWYYKHAINVVTMSCLFSRAQADALLDQMATHYARAGVPENAVDIERREDQLVNGTLAEAEATQDRILAAGGEDPFDDCPTCRIAGQLALDLRAGRTEEAQARVQEILQAGDIGCVMEPESSLAAVMMTALRHGDADFAGFAQRTSIAANPRFQSLRNVGRHLEFLGVTGNYSRGLALLQRYQRDLLVDRLDTLGHFGVLSGAWVLLAATARAGFGEVKVPGSGSADLAAVYGEPSGDGSDHTVSVLAEQCRTAATELAARYDVRNGNDNFARLIAEAEELSQLDIPLDLGSSDLLLRAELADPPANPAGLASAVSGTDTTDPDDRLSVLETAVRAQASRDVAALLASDDPYIRVEDLPEWHRPSYHSRLVSHYHHTGDTASRDHHYETLVNELFRQGRGQAEFFAGITPADFLDVPADDVPAWLGYAAELRGSDPLAYLSISLRAVATLAAAATEPDPDGDEMRLEAAQEDTRNKLGTLVAFAGEHRRDVDPTGTAGVAFAEYYASAAINLLVLDVISGHADPEEAQSRYESLRADFADFSPAHATGLDLYYGMAATGTGIAEGVYALDRHLATLIDLRLREATGTTALDTARVLAHGGRFEEAAERARLAVRQLDSAELPSRDASLFLGEMLVYQQRSAEAVDILEPLLLPKLEQYHHATTENEGGPVPEFSEYEIRCIHGLGLSLRQTAPTPLLPLWTLRQSRDLALSNGEDQLAVMSVIALTDILHGLDRWEEAIEEMTTTLPAAARLNDGGQAEMRLRDRIAVSQADAGDPAALDTLAQNMELASDTGQRLYVQESINRVLSTFGRLDECLEGCREASRMVLSLDDPSSAAAQLAQGANYAMSAEQPDSTDRAIEILTEAQDVPGIPGEQAAHYCRVIADLYEDAGKSRKARKWRSRADSLDRG</sequence>
<dbReference type="EMBL" id="DWVP01000013">
    <property type="protein sequence ID" value="HJC84949.1"/>
    <property type="molecule type" value="Genomic_DNA"/>
</dbReference>
<accession>A0A9D2QF71</accession>
<proteinExistence type="predicted"/>